<proteinExistence type="predicted"/>
<gene>
    <name evidence="2" type="ORF">QFZ34_004782</name>
</gene>
<evidence type="ECO:0000313" key="3">
    <source>
        <dbReference type="Proteomes" id="UP001237780"/>
    </source>
</evidence>
<feature type="signal peptide" evidence="1">
    <location>
        <begin position="1"/>
        <end position="28"/>
    </location>
</feature>
<comment type="caution">
    <text evidence="2">The sequence shown here is derived from an EMBL/GenBank/DDBJ whole genome shotgun (WGS) entry which is preliminary data.</text>
</comment>
<accession>A0ABU0SFS7</accession>
<reference evidence="2 3" key="1">
    <citation type="submission" date="2023-07" db="EMBL/GenBank/DDBJ databases">
        <title>Comparative genomics of wheat-associated soil bacteria to identify genetic determinants of phenazine resistance.</title>
        <authorList>
            <person name="Mouncey N."/>
        </authorList>
    </citation>
    <scope>NUCLEOTIDE SEQUENCE [LARGE SCALE GENOMIC DNA]</scope>
    <source>
        <strain evidence="2 3">W4I11</strain>
    </source>
</reference>
<keyword evidence="1" id="KW-0732">Signal</keyword>
<organism evidence="2 3">
    <name type="scientific">Phyllobacterium ifriqiyense</name>
    <dbReference type="NCBI Taxonomy" id="314238"/>
    <lineage>
        <taxon>Bacteria</taxon>
        <taxon>Pseudomonadati</taxon>
        <taxon>Pseudomonadota</taxon>
        <taxon>Alphaproteobacteria</taxon>
        <taxon>Hyphomicrobiales</taxon>
        <taxon>Phyllobacteriaceae</taxon>
        <taxon>Phyllobacterium</taxon>
    </lineage>
</organism>
<sequence length="148" mass="16263">MKTMLTVLRRISVLAALVGGLVVTQALAQADIWPTPNEEELRKIVTGATLTGEVKAQPPFNFSEYLGADGTSRGKMIECCKPDELATKGMSYSGEWALDQGSLCFTYEGEEKKICWKLQVKGDRFRMLDQQFGLAGEGQIRSGNPDNL</sequence>
<feature type="chain" id="PRO_5045802952" description="DUF995 domain-containing protein" evidence="1">
    <location>
        <begin position="29"/>
        <end position="148"/>
    </location>
</feature>
<dbReference type="RefSeq" id="WP_307286091.1">
    <property type="nucleotide sequence ID" value="NZ_JAUSZT010000003.1"/>
</dbReference>
<protein>
    <recommendedName>
        <fullName evidence="4">DUF995 domain-containing protein</fullName>
    </recommendedName>
</protein>
<name>A0ABU0SFS7_9HYPH</name>
<dbReference type="EMBL" id="JAUSZT010000003">
    <property type="protein sequence ID" value="MDQ0999600.1"/>
    <property type="molecule type" value="Genomic_DNA"/>
</dbReference>
<evidence type="ECO:0008006" key="4">
    <source>
        <dbReference type="Google" id="ProtNLM"/>
    </source>
</evidence>
<dbReference type="Proteomes" id="UP001237780">
    <property type="component" value="Unassembled WGS sequence"/>
</dbReference>
<evidence type="ECO:0000313" key="2">
    <source>
        <dbReference type="EMBL" id="MDQ0999600.1"/>
    </source>
</evidence>
<evidence type="ECO:0000256" key="1">
    <source>
        <dbReference type="SAM" id="SignalP"/>
    </source>
</evidence>
<keyword evidence="3" id="KW-1185">Reference proteome</keyword>